<gene>
    <name evidence="2" type="ORF">QLT01_17050</name>
</gene>
<sequence>MLTFILIPILICGIIWIQNDPQQSFRVSTFQGWLIYIHAAKCGFTLVVSSFIFMEVILGSAATFLIGKIADTEYQFTPINIISDLIKVSLPSELTSNSGVSENLYGLYAAIELISISILSICTTYILTWILKSGIWHKNIFRTFYLHSFWEKHSIFDFFILETMQKKDWMQVTLENRKCYVGLVSRIQEPNEETTGHKHITLIPIISGYRHKDTLSIIFTNQYPKDPKHNKINYNDAIIIPIESITSVSGFDIDIYNQTADNLTEDTGIEFEYIKPPKK</sequence>
<keyword evidence="1" id="KW-0812">Transmembrane</keyword>
<dbReference type="Proteomes" id="UP001229025">
    <property type="component" value="Unassembled WGS sequence"/>
</dbReference>
<keyword evidence="3" id="KW-1185">Reference proteome</keyword>
<dbReference type="RefSeq" id="WP_284727594.1">
    <property type="nucleotide sequence ID" value="NZ_JASCSA010000024.1"/>
</dbReference>
<name>A0ABT6UTL7_9GAMM</name>
<keyword evidence="1" id="KW-0472">Membrane</keyword>
<evidence type="ECO:0000313" key="3">
    <source>
        <dbReference type="Proteomes" id="UP001229025"/>
    </source>
</evidence>
<evidence type="ECO:0000256" key="1">
    <source>
        <dbReference type="SAM" id="Phobius"/>
    </source>
</evidence>
<feature type="transmembrane region" description="Helical" evidence="1">
    <location>
        <begin position="33"/>
        <end position="58"/>
    </location>
</feature>
<reference evidence="3" key="2">
    <citation type="submission" date="2023-07" db="EMBL/GenBank/DDBJ databases">
        <title>Genome-based characterization of strain KMM 296 and proposal for reclassification of Cobetia litoralis and Cobetia pacifica, and emended description of the species Cobetia amphilecti and Cobetia marina.</title>
        <authorList>
            <person name="Balabanova L."/>
            <person name="Nedashkovskaya O."/>
        </authorList>
    </citation>
    <scope>NUCLEOTIDE SEQUENCE [LARGE SCALE GENOMIC DNA]</scope>
    <source>
        <strain evidence="3">NRIC 0815</strain>
    </source>
</reference>
<proteinExistence type="predicted"/>
<protein>
    <submittedName>
        <fullName evidence="2">Uncharacterized protein</fullName>
    </submittedName>
</protein>
<feature type="transmembrane region" description="Helical" evidence="1">
    <location>
        <begin position="105"/>
        <end position="131"/>
    </location>
</feature>
<organism evidence="2 3">
    <name type="scientific">Cobetia amphilecti</name>
    <dbReference type="NCBI Taxonomy" id="1055104"/>
    <lineage>
        <taxon>Bacteria</taxon>
        <taxon>Pseudomonadati</taxon>
        <taxon>Pseudomonadota</taxon>
        <taxon>Gammaproteobacteria</taxon>
        <taxon>Oceanospirillales</taxon>
        <taxon>Halomonadaceae</taxon>
        <taxon>Cobetia</taxon>
    </lineage>
</organism>
<dbReference type="EMBL" id="JASCSA010000024">
    <property type="protein sequence ID" value="MDI5886053.1"/>
    <property type="molecule type" value="Genomic_DNA"/>
</dbReference>
<evidence type="ECO:0000313" key="2">
    <source>
        <dbReference type="EMBL" id="MDI5886053.1"/>
    </source>
</evidence>
<keyword evidence="1" id="KW-1133">Transmembrane helix</keyword>
<accession>A0ABT6UTL7</accession>
<comment type="caution">
    <text evidence="2">The sequence shown here is derived from an EMBL/GenBank/DDBJ whole genome shotgun (WGS) entry which is preliminary data.</text>
</comment>
<reference evidence="2 3" key="1">
    <citation type="submission" date="2023-04" db="EMBL/GenBank/DDBJ databases">
        <authorList>
            <person name="Otstavnykh N."/>
            <person name="Seitkalieva A."/>
            <person name="Bystritskaya E."/>
        </authorList>
    </citation>
    <scope>NUCLEOTIDE SEQUENCE [LARGE SCALE GENOMIC DNA]</scope>
    <source>
        <strain evidence="2 3">NRIC 0815</strain>
    </source>
</reference>